<keyword evidence="3" id="KW-1185">Reference proteome</keyword>
<protein>
    <submittedName>
        <fullName evidence="2">Uncharacterized protein</fullName>
    </submittedName>
</protein>
<proteinExistence type="predicted"/>
<accession>A0A3N4J6F3</accession>
<dbReference type="EMBL" id="ML120478">
    <property type="protein sequence ID" value="RPA92201.1"/>
    <property type="molecule type" value="Genomic_DNA"/>
</dbReference>
<dbReference type="AlphaFoldDB" id="A0A3N4J6F3"/>
<name>A0A3N4J6F3_9PEZI</name>
<organism evidence="2 3">
    <name type="scientific">Choiromyces venosus 120613-1</name>
    <dbReference type="NCBI Taxonomy" id="1336337"/>
    <lineage>
        <taxon>Eukaryota</taxon>
        <taxon>Fungi</taxon>
        <taxon>Dikarya</taxon>
        <taxon>Ascomycota</taxon>
        <taxon>Pezizomycotina</taxon>
        <taxon>Pezizomycetes</taxon>
        <taxon>Pezizales</taxon>
        <taxon>Tuberaceae</taxon>
        <taxon>Choiromyces</taxon>
    </lineage>
</organism>
<feature type="compositionally biased region" description="Basic and acidic residues" evidence="1">
    <location>
        <begin position="210"/>
        <end position="225"/>
    </location>
</feature>
<evidence type="ECO:0000313" key="2">
    <source>
        <dbReference type="EMBL" id="RPA92201.1"/>
    </source>
</evidence>
<feature type="region of interest" description="Disordered" evidence="1">
    <location>
        <begin position="170"/>
        <end position="236"/>
    </location>
</feature>
<reference evidence="2 3" key="1">
    <citation type="journal article" date="2018" name="Nat. Ecol. Evol.">
        <title>Pezizomycetes genomes reveal the molecular basis of ectomycorrhizal truffle lifestyle.</title>
        <authorList>
            <person name="Murat C."/>
            <person name="Payen T."/>
            <person name="Noel B."/>
            <person name="Kuo A."/>
            <person name="Morin E."/>
            <person name="Chen J."/>
            <person name="Kohler A."/>
            <person name="Krizsan K."/>
            <person name="Balestrini R."/>
            <person name="Da Silva C."/>
            <person name="Montanini B."/>
            <person name="Hainaut M."/>
            <person name="Levati E."/>
            <person name="Barry K.W."/>
            <person name="Belfiori B."/>
            <person name="Cichocki N."/>
            <person name="Clum A."/>
            <person name="Dockter R.B."/>
            <person name="Fauchery L."/>
            <person name="Guy J."/>
            <person name="Iotti M."/>
            <person name="Le Tacon F."/>
            <person name="Lindquist E.A."/>
            <person name="Lipzen A."/>
            <person name="Malagnac F."/>
            <person name="Mello A."/>
            <person name="Molinier V."/>
            <person name="Miyauchi S."/>
            <person name="Poulain J."/>
            <person name="Riccioni C."/>
            <person name="Rubini A."/>
            <person name="Sitrit Y."/>
            <person name="Splivallo R."/>
            <person name="Traeger S."/>
            <person name="Wang M."/>
            <person name="Zifcakova L."/>
            <person name="Wipf D."/>
            <person name="Zambonelli A."/>
            <person name="Paolocci F."/>
            <person name="Nowrousian M."/>
            <person name="Ottonello S."/>
            <person name="Baldrian P."/>
            <person name="Spatafora J.W."/>
            <person name="Henrissat B."/>
            <person name="Nagy L.G."/>
            <person name="Aury J.M."/>
            <person name="Wincker P."/>
            <person name="Grigoriev I.V."/>
            <person name="Bonfante P."/>
            <person name="Martin F.M."/>
        </authorList>
    </citation>
    <scope>NUCLEOTIDE SEQUENCE [LARGE SCALE GENOMIC DNA]</scope>
    <source>
        <strain evidence="2 3">120613-1</strain>
    </source>
</reference>
<feature type="compositionally biased region" description="Acidic residues" evidence="1">
    <location>
        <begin position="196"/>
        <end position="209"/>
    </location>
</feature>
<evidence type="ECO:0000256" key="1">
    <source>
        <dbReference type="SAM" id="MobiDB-lite"/>
    </source>
</evidence>
<evidence type="ECO:0000313" key="3">
    <source>
        <dbReference type="Proteomes" id="UP000276215"/>
    </source>
</evidence>
<dbReference type="Proteomes" id="UP000276215">
    <property type="component" value="Unassembled WGS sequence"/>
</dbReference>
<sequence length="236" mass="25552">MEKGVPTAPEQVWDTYIKAHPTAEKFQYRGLQNYMILDELCANTSATGEFALSTNLTIPGTSSTISPKQKRHQFQGGKVKGESKENDHHEISVQEMGERVREGESAREEDVRMLGGGLNLRTGKDCEAVRGVGQEGIGYGGKAGEGREEGEWVIGTSKETLASVAEGNKIGDKRGLSGAGIGGGKKQRLSTLKTVEEEEEEDEEDDDEDGGGKSDKGKEIRQVPKRDRRSTGKAIA</sequence>
<gene>
    <name evidence="2" type="ORF">L873DRAFT_1847837</name>
</gene>
<dbReference type="OrthoDB" id="2792845at2759"/>